<dbReference type="GO" id="GO:0008608">
    <property type="term" value="P:attachment of spindle microtubules to kinetochore"/>
    <property type="evidence" value="ECO:0007669"/>
    <property type="project" value="InterPro"/>
</dbReference>
<dbReference type="GO" id="GO:0042729">
    <property type="term" value="C:DASH complex"/>
    <property type="evidence" value="ECO:0007669"/>
    <property type="project" value="TreeGrafter"/>
</dbReference>
<dbReference type="Proteomes" id="UP000245884">
    <property type="component" value="Unassembled WGS sequence"/>
</dbReference>
<proteinExistence type="predicted"/>
<protein>
    <submittedName>
        <fullName evidence="1">Uncharacterized protein</fullName>
    </submittedName>
</protein>
<gene>
    <name evidence="1" type="ORF">BDZ90DRAFT_260188</name>
</gene>
<dbReference type="EMBL" id="KZ819667">
    <property type="protein sequence ID" value="PWN27703.1"/>
    <property type="molecule type" value="Genomic_DNA"/>
</dbReference>
<name>A0A316UUW3_9BASI</name>
<reference evidence="1 2" key="1">
    <citation type="journal article" date="2018" name="Mol. Biol. Evol.">
        <title>Broad Genomic Sampling Reveals a Smut Pathogenic Ancestry of the Fungal Clade Ustilaginomycotina.</title>
        <authorList>
            <person name="Kijpornyongpan T."/>
            <person name="Mondo S.J."/>
            <person name="Barry K."/>
            <person name="Sandor L."/>
            <person name="Lee J."/>
            <person name="Lipzen A."/>
            <person name="Pangilinan J."/>
            <person name="LaButti K."/>
            <person name="Hainaut M."/>
            <person name="Henrissat B."/>
            <person name="Grigoriev I.V."/>
            <person name="Spatafora J.W."/>
            <person name="Aime M.C."/>
        </authorList>
    </citation>
    <scope>NUCLEOTIDE SEQUENCE [LARGE SCALE GENOMIC DNA]</scope>
    <source>
        <strain evidence="1 2">MCA 5214</strain>
    </source>
</reference>
<keyword evidence="2" id="KW-1185">Reference proteome</keyword>
<dbReference type="InterPro" id="IPR013183">
    <property type="entry name" value="Hsk3-like"/>
</dbReference>
<dbReference type="GeneID" id="37030058"/>
<dbReference type="GO" id="GO:0051010">
    <property type="term" value="F:microtubule plus-end binding"/>
    <property type="evidence" value="ECO:0007669"/>
    <property type="project" value="TreeGrafter"/>
</dbReference>
<dbReference type="Pfam" id="PF08227">
    <property type="entry name" value="DASH_Hsk3"/>
    <property type="match status" value="1"/>
</dbReference>
<evidence type="ECO:0000313" key="1">
    <source>
        <dbReference type="EMBL" id="PWN27703.1"/>
    </source>
</evidence>
<evidence type="ECO:0000313" key="2">
    <source>
        <dbReference type="Proteomes" id="UP000245884"/>
    </source>
</evidence>
<organism evidence="1 2">
    <name type="scientific">Jaminaea rosea</name>
    <dbReference type="NCBI Taxonomy" id="1569628"/>
    <lineage>
        <taxon>Eukaryota</taxon>
        <taxon>Fungi</taxon>
        <taxon>Dikarya</taxon>
        <taxon>Basidiomycota</taxon>
        <taxon>Ustilaginomycotina</taxon>
        <taxon>Exobasidiomycetes</taxon>
        <taxon>Microstromatales</taxon>
        <taxon>Microstromatales incertae sedis</taxon>
        <taxon>Jaminaea</taxon>
    </lineage>
</organism>
<sequence length="82" mass="8649">MAPSASQQPTTTVKERHYAQLSARLAHLAHNVADVHGHVELAAEHSLKTRVLAANQGSLFMAANAQELDRPNRAGAAGGEQA</sequence>
<dbReference type="OrthoDB" id="3358869at2759"/>
<dbReference type="RefSeq" id="XP_025362315.1">
    <property type="nucleotide sequence ID" value="XM_025508235.1"/>
</dbReference>
<dbReference type="PANTHER" id="PTHR28289">
    <property type="entry name" value="DASH COMPLEX SUBUNIT HSK3"/>
    <property type="match status" value="1"/>
</dbReference>
<accession>A0A316UUW3</accession>
<dbReference type="InterPro" id="IPR042332">
    <property type="entry name" value="Hsk3"/>
</dbReference>
<dbReference type="AlphaFoldDB" id="A0A316UUW3"/>
<dbReference type="PANTHER" id="PTHR28289:SF1">
    <property type="entry name" value="DASH COMPLEX SUBUNIT HSK3"/>
    <property type="match status" value="1"/>
</dbReference>